<dbReference type="InterPro" id="IPR013519">
    <property type="entry name" value="Int_alpha_beta-p"/>
</dbReference>
<dbReference type="GO" id="GO:0098609">
    <property type="term" value="P:cell-cell adhesion"/>
    <property type="evidence" value="ECO:0007669"/>
    <property type="project" value="TreeGrafter"/>
</dbReference>
<dbReference type="EMBL" id="JMCC02000137">
    <property type="protein sequence ID" value="KIG12322.1"/>
    <property type="molecule type" value="Genomic_DNA"/>
</dbReference>
<dbReference type="Gene3D" id="2.130.10.130">
    <property type="entry name" value="Integrin alpha, N-terminal"/>
    <property type="match status" value="2"/>
</dbReference>
<evidence type="ECO:0000256" key="3">
    <source>
        <dbReference type="ARBA" id="ARBA00023180"/>
    </source>
</evidence>
<evidence type="ECO:0000256" key="1">
    <source>
        <dbReference type="ARBA" id="ARBA00022729"/>
    </source>
</evidence>
<proteinExistence type="predicted"/>
<evidence type="ECO:0000313" key="5">
    <source>
        <dbReference type="EMBL" id="KIG12322.1"/>
    </source>
</evidence>
<dbReference type="GO" id="GO:0009897">
    <property type="term" value="C:external side of plasma membrane"/>
    <property type="evidence" value="ECO:0007669"/>
    <property type="project" value="TreeGrafter"/>
</dbReference>
<evidence type="ECO:0000256" key="4">
    <source>
        <dbReference type="SAM" id="MobiDB-lite"/>
    </source>
</evidence>
<dbReference type="SMART" id="SM00191">
    <property type="entry name" value="Int_alpha"/>
    <property type="match status" value="5"/>
</dbReference>
<comment type="caution">
    <text evidence="5">The sequence shown here is derived from an EMBL/GenBank/DDBJ whole genome shotgun (WGS) entry which is preliminary data.</text>
</comment>
<dbReference type="PROSITE" id="PS51257">
    <property type="entry name" value="PROKAR_LIPOPROTEIN"/>
    <property type="match status" value="1"/>
</dbReference>
<accession>A0A0C2CWU5</accession>
<feature type="region of interest" description="Disordered" evidence="4">
    <location>
        <begin position="30"/>
        <end position="51"/>
    </location>
</feature>
<dbReference type="SUPFAM" id="SSF69318">
    <property type="entry name" value="Integrin alpha N-terminal domain"/>
    <property type="match status" value="1"/>
</dbReference>
<feature type="compositionally biased region" description="Acidic residues" evidence="4">
    <location>
        <begin position="37"/>
        <end position="46"/>
    </location>
</feature>
<keyword evidence="5" id="KW-0401">Integrin</keyword>
<dbReference type="GO" id="GO:0007160">
    <property type="term" value="P:cell-matrix adhesion"/>
    <property type="evidence" value="ECO:0007669"/>
    <property type="project" value="TreeGrafter"/>
</dbReference>
<protein>
    <submittedName>
        <fullName evidence="5">Putative integrin-like protein</fullName>
    </submittedName>
</protein>
<dbReference type="GO" id="GO:0005178">
    <property type="term" value="F:integrin binding"/>
    <property type="evidence" value="ECO:0007669"/>
    <property type="project" value="TreeGrafter"/>
</dbReference>
<name>A0A0C2CWU5_9BACT</name>
<dbReference type="Proteomes" id="UP000031599">
    <property type="component" value="Unassembled WGS sequence"/>
</dbReference>
<keyword evidence="1" id="KW-0732">Signal</keyword>
<dbReference type="InterPro" id="IPR013517">
    <property type="entry name" value="FG-GAP"/>
</dbReference>
<dbReference type="InterPro" id="IPR028994">
    <property type="entry name" value="Integrin_alpha_N"/>
</dbReference>
<dbReference type="Pfam" id="PF01839">
    <property type="entry name" value="FG-GAP"/>
    <property type="match status" value="2"/>
</dbReference>
<keyword evidence="3" id="KW-0325">Glycoprotein</keyword>
<keyword evidence="2" id="KW-0677">Repeat</keyword>
<dbReference type="GO" id="GO:0033627">
    <property type="term" value="P:cell adhesion mediated by integrin"/>
    <property type="evidence" value="ECO:0007669"/>
    <property type="project" value="TreeGrafter"/>
</dbReference>
<dbReference type="PANTHER" id="PTHR23220">
    <property type="entry name" value="INTEGRIN ALPHA"/>
    <property type="match status" value="1"/>
</dbReference>
<dbReference type="PANTHER" id="PTHR23220:SF133">
    <property type="entry name" value="INTEGRIN ALPHA-PS2"/>
    <property type="match status" value="1"/>
</dbReference>
<dbReference type="GO" id="GO:0007229">
    <property type="term" value="P:integrin-mediated signaling pathway"/>
    <property type="evidence" value="ECO:0007669"/>
    <property type="project" value="UniProtKB-KW"/>
</dbReference>
<sequence>MRVEPLMLAVCGSLATVSCQAFPLPPDLDTANATDSTGDDSDDDAVANDGRGRGAMISARVRESGARARHALVIGAPDEAWEGASSSGQLSILVDNGAAGGAPAFTLARPVNVPHTIVEDGHSTACEQEQAFALDLFSDRKLGGAFSFATYSFGRDDELTASDILASAPVAGANSGRVLTYRGCLSCAILPKADGINSLMGGEFGTSVAVGEFAPGEEQLAVGAPRLGGGGKVGVVADFARWNFYSAGGMVSGDRQCQCDWGNYWPYNENCSPWDATLQGSFGDDEQFGAALAVADLTCDGYDDLIVGAPGATLPTMNDAVIEAGAVYVYINSHDGFSGVAPSVLRQGTPEVGGEASAGERFGTALAVGNFNGARRLSNDLSCFDLVVGTPNEAGGAGQIQVFEGGPGGLLYGGPVLDLDDVFGAAADPGDQFGWAMIAGDLNKDDFDDLVIGAPGDDFGGSVVIIPGSDLGLDVANATRFRQGDGVAGDNVAGDQFGYALTWTNLGLGSDNAFRALAIGAPGEDGDIGAINVYRVGTGVMVSLTGDTYITQGLIEGDEMTGDRFGSSLLPPRAVTEEIFQ</sequence>
<reference evidence="5 6" key="1">
    <citation type="submission" date="2014-12" db="EMBL/GenBank/DDBJ databases">
        <title>Genome assembly of Enhygromyxa salina DSM 15201.</title>
        <authorList>
            <person name="Sharma G."/>
            <person name="Subramanian S."/>
        </authorList>
    </citation>
    <scope>NUCLEOTIDE SEQUENCE [LARGE SCALE GENOMIC DNA]</scope>
    <source>
        <strain evidence="5 6">DSM 15201</strain>
    </source>
</reference>
<evidence type="ECO:0000256" key="2">
    <source>
        <dbReference type="ARBA" id="ARBA00022737"/>
    </source>
</evidence>
<dbReference type="AlphaFoldDB" id="A0A0C2CWU5"/>
<dbReference type="PROSITE" id="PS51470">
    <property type="entry name" value="FG_GAP"/>
    <property type="match status" value="2"/>
</dbReference>
<dbReference type="GO" id="GO:0008305">
    <property type="term" value="C:integrin complex"/>
    <property type="evidence" value="ECO:0007669"/>
    <property type="project" value="TreeGrafter"/>
</dbReference>
<organism evidence="5 6">
    <name type="scientific">Enhygromyxa salina</name>
    <dbReference type="NCBI Taxonomy" id="215803"/>
    <lineage>
        <taxon>Bacteria</taxon>
        <taxon>Pseudomonadati</taxon>
        <taxon>Myxococcota</taxon>
        <taxon>Polyangia</taxon>
        <taxon>Nannocystales</taxon>
        <taxon>Nannocystaceae</taxon>
        <taxon>Enhygromyxa</taxon>
    </lineage>
</organism>
<gene>
    <name evidence="5" type="ORF">DB30_01590</name>
</gene>
<evidence type="ECO:0000313" key="6">
    <source>
        <dbReference type="Proteomes" id="UP000031599"/>
    </source>
</evidence>